<dbReference type="Proteomes" id="UP000285961">
    <property type="component" value="Unassembled WGS sequence"/>
</dbReference>
<evidence type="ECO:0000256" key="3">
    <source>
        <dbReference type="RuleBase" id="RU003560"/>
    </source>
</evidence>
<comment type="caution">
    <text evidence="4">The sequence shown here is derived from an EMBL/GenBank/DDBJ whole genome shotgun (WGS) entry which is preliminary data.</text>
</comment>
<dbReference type="EMBL" id="QZKI01000026">
    <property type="protein sequence ID" value="RJP73558.1"/>
    <property type="molecule type" value="Genomic_DNA"/>
</dbReference>
<sequence>MRTFDKSYSLLDRASKVVPGGIPGHQSPTLLVFGSSPCYVERAEGARFWDIDGNEYIDYMCAYGPMVLGYNHPKVEQAARAQGQMCDTGNLPTQRYVELAERLVGIVPIADWAIFGKNGSDVTTYACRVARAHTGRNKIIMAEGSYHGIGAWCTPFETGITPEERVNMLPFQYNDTEEFKRLLEANSQEIAGVILTPFRHEAFHDSEMPAPGFLETVRKTCDDIGAVFVVDDVRAGFRMHMGGSLESFGVKPDLICFSKALGNGHPISACVGKDGLKDAASQVFFTGSFFSAAVPMAAALATLDEMEAIGSVDLMYERGEMLKDGMLDQADEHGQEVNYSGPVTIPFMTFAGEDGWEKSKLFCKECYDRGVFFHPFHNWFISAAHTEEDIKKTLEATNAAFKRVKQEMG</sequence>
<dbReference type="PANTHER" id="PTHR43713">
    <property type="entry name" value="GLUTAMATE-1-SEMIALDEHYDE 2,1-AMINOMUTASE"/>
    <property type="match status" value="1"/>
</dbReference>
<dbReference type="InterPro" id="IPR015424">
    <property type="entry name" value="PyrdxlP-dep_Trfase"/>
</dbReference>
<dbReference type="AlphaFoldDB" id="A0A419F524"/>
<evidence type="ECO:0000313" key="4">
    <source>
        <dbReference type="EMBL" id="RJP73558.1"/>
    </source>
</evidence>
<dbReference type="PROSITE" id="PS00600">
    <property type="entry name" value="AA_TRANSFER_CLASS_3"/>
    <property type="match status" value="1"/>
</dbReference>
<comment type="similarity">
    <text evidence="3">Belongs to the class-III pyridoxal-phosphate-dependent aminotransferase family.</text>
</comment>
<name>A0A419F524_9BACT</name>
<dbReference type="Gene3D" id="3.40.640.10">
    <property type="entry name" value="Type I PLP-dependent aspartate aminotransferase-like (Major domain)"/>
    <property type="match status" value="1"/>
</dbReference>
<accession>A0A419F524</accession>
<evidence type="ECO:0000256" key="1">
    <source>
        <dbReference type="ARBA" id="ARBA00001933"/>
    </source>
</evidence>
<proteinExistence type="inferred from homology"/>
<keyword evidence="4" id="KW-0808">Transferase</keyword>
<organism evidence="4 5">
    <name type="scientific">Candidatus Abyssobacteria bacterium SURF_17</name>
    <dbReference type="NCBI Taxonomy" id="2093361"/>
    <lineage>
        <taxon>Bacteria</taxon>
        <taxon>Pseudomonadati</taxon>
        <taxon>Candidatus Hydrogenedentota</taxon>
        <taxon>Candidatus Abyssobacteria</taxon>
    </lineage>
</organism>
<keyword evidence="2 3" id="KW-0663">Pyridoxal phosphate</keyword>
<dbReference type="InterPro" id="IPR015422">
    <property type="entry name" value="PyrdxlP-dep_Trfase_small"/>
</dbReference>
<protein>
    <submittedName>
        <fullName evidence="4">Aminotransferase class III-fold pyridoxal phosphate-dependent enzyme</fullName>
    </submittedName>
</protein>
<evidence type="ECO:0000313" key="5">
    <source>
        <dbReference type="Proteomes" id="UP000285961"/>
    </source>
</evidence>
<keyword evidence="4" id="KW-0032">Aminotransferase</keyword>
<dbReference type="GO" id="GO:0008483">
    <property type="term" value="F:transaminase activity"/>
    <property type="evidence" value="ECO:0007669"/>
    <property type="project" value="UniProtKB-KW"/>
</dbReference>
<dbReference type="PANTHER" id="PTHR43713:SF3">
    <property type="entry name" value="GLUTAMATE-1-SEMIALDEHYDE 2,1-AMINOMUTASE 1, CHLOROPLASTIC-RELATED"/>
    <property type="match status" value="1"/>
</dbReference>
<dbReference type="InterPro" id="IPR005814">
    <property type="entry name" value="Aminotrans_3"/>
</dbReference>
<dbReference type="SUPFAM" id="SSF53383">
    <property type="entry name" value="PLP-dependent transferases"/>
    <property type="match status" value="1"/>
</dbReference>
<comment type="cofactor">
    <cofactor evidence="1">
        <name>pyridoxal 5'-phosphate</name>
        <dbReference type="ChEBI" id="CHEBI:597326"/>
    </cofactor>
</comment>
<dbReference type="GO" id="GO:0030170">
    <property type="term" value="F:pyridoxal phosphate binding"/>
    <property type="evidence" value="ECO:0007669"/>
    <property type="project" value="InterPro"/>
</dbReference>
<dbReference type="Gene3D" id="3.90.1150.10">
    <property type="entry name" value="Aspartate Aminotransferase, domain 1"/>
    <property type="match status" value="1"/>
</dbReference>
<dbReference type="InterPro" id="IPR015421">
    <property type="entry name" value="PyrdxlP-dep_Trfase_major"/>
</dbReference>
<dbReference type="Pfam" id="PF00202">
    <property type="entry name" value="Aminotran_3"/>
    <property type="match status" value="1"/>
</dbReference>
<dbReference type="InterPro" id="IPR049704">
    <property type="entry name" value="Aminotrans_3_PPA_site"/>
</dbReference>
<evidence type="ECO:0000256" key="2">
    <source>
        <dbReference type="ARBA" id="ARBA00022898"/>
    </source>
</evidence>
<reference evidence="4 5" key="1">
    <citation type="journal article" date="2017" name="ISME J.">
        <title>Energy and carbon metabolisms in a deep terrestrial subsurface fluid microbial community.</title>
        <authorList>
            <person name="Momper L."/>
            <person name="Jungbluth S.P."/>
            <person name="Lee M.D."/>
            <person name="Amend J.P."/>
        </authorList>
    </citation>
    <scope>NUCLEOTIDE SEQUENCE [LARGE SCALE GENOMIC DNA]</scope>
    <source>
        <strain evidence="4">SURF_17</strain>
    </source>
</reference>
<gene>
    <name evidence="4" type="ORF">C4532_04400</name>
</gene>